<protein>
    <submittedName>
        <fullName evidence="5">Tyrosine recombinase XerC</fullName>
    </submittedName>
</protein>
<sequence>MYDLISEFEVYLREKDASPFTVRAYLSHLKKFIKWYRDTAGELPETGVVGPLDIAEFKRHLQNQNQKPATINRALRSLKIIFFKWAVEKGCIAQNPAGDIKPVSEVKSAPRALGRYVTAT</sequence>
<keyword evidence="2 3" id="KW-0238">DNA-binding</keyword>
<evidence type="ECO:0000256" key="2">
    <source>
        <dbReference type="ARBA" id="ARBA00023125"/>
    </source>
</evidence>
<dbReference type="SUPFAM" id="SSF56349">
    <property type="entry name" value="DNA breaking-rejoining enzymes"/>
    <property type="match status" value="1"/>
</dbReference>
<accession>A0A8A0RQ60</accession>
<dbReference type="AlphaFoldDB" id="A0A8A0RQ60"/>
<reference evidence="5" key="1">
    <citation type="submission" date="2020-07" db="EMBL/GenBank/DDBJ databases">
        <title>Koleobacter methoxysyntrophicus gen. nov., sp. nov., a novel anaerobic bacterium isolated from deep subsurface oil field and proposal of Koleobacterales ord. nov. in the phylum Firmicutes.</title>
        <authorList>
            <person name="Sakamoto S."/>
            <person name="Tamaki H."/>
        </authorList>
    </citation>
    <scope>NUCLEOTIDE SEQUENCE</scope>
    <source>
        <strain evidence="5">NRmbB1</strain>
    </source>
</reference>
<dbReference type="Pfam" id="PF02899">
    <property type="entry name" value="Phage_int_SAM_1"/>
    <property type="match status" value="1"/>
</dbReference>
<evidence type="ECO:0000313" key="5">
    <source>
        <dbReference type="EMBL" id="QSQ10511.1"/>
    </source>
</evidence>
<name>A0A8A0RQ60_9FIRM</name>
<evidence type="ECO:0000256" key="3">
    <source>
        <dbReference type="PROSITE-ProRule" id="PRU01248"/>
    </source>
</evidence>
<keyword evidence="6" id="KW-1185">Reference proteome</keyword>
<dbReference type="RefSeq" id="WP_206707819.1">
    <property type="nucleotide sequence ID" value="NZ_CP059066.1"/>
</dbReference>
<dbReference type="InterPro" id="IPR044068">
    <property type="entry name" value="CB"/>
</dbReference>
<dbReference type="GO" id="GO:0003677">
    <property type="term" value="F:DNA binding"/>
    <property type="evidence" value="ECO:0007669"/>
    <property type="project" value="UniProtKB-UniRule"/>
</dbReference>
<dbReference type="InterPro" id="IPR010998">
    <property type="entry name" value="Integrase_recombinase_N"/>
</dbReference>
<feature type="domain" description="Core-binding (CB)" evidence="4">
    <location>
        <begin position="1"/>
        <end position="86"/>
    </location>
</feature>
<gene>
    <name evidence="5" type="primary">xerC_4</name>
    <name evidence="5" type="ORF">H0A61_02919</name>
</gene>
<comment type="similarity">
    <text evidence="1">Belongs to the 'phage' integrase family.</text>
</comment>
<dbReference type="Proteomes" id="UP000662904">
    <property type="component" value="Chromosome"/>
</dbReference>
<organism evidence="5 6">
    <name type="scientific">Koleobacter methoxysyntrophicus</name>
    <dbReference type="NCBI Taxonomy" id="2751313"/>
    <lineage>
        <taxon>Bacteria</taxon>
        <taxon>Bacillati</taxon>
        <taxon>Bacillota</taxon>
        <taxon>Clostridia</taxon>
        <taxon>Koleobacterales</taxon>
        <taxon>Koleobacteraceae</taxon>
        <taxon>Koleobacter</taxon>
    </lineage>
</organism>
<dbReference type="Gene3D" id="1.10.150.130">
    <property type="match status" value="1"/>
</dbReference>
<proteinExistence type="inferred from homology"/>
<evidence type="ECO:0000256" key="1">
    <source>
        <dbReference type="ARBA" id="ARBA00008857"/>
    </source>
</evidence>
<dbReference type="KEGG" id="kme:H0A61_02919"/>
<evidence type="ECO:0000259" key="4">
    <source>
        <dbReference type="PROSITE" id="PS51900"/>
    </source>
</evidence>
<dbReference type="InterPro" id="IPR004107">
    <property type="entry name" value="Integrase_SAM-like_N"/>
</dbReference>
<dbReference type="GO" id="GO:0015074">
    <property type="term" value="P:DNA integration"/>
    <property type="evidence" value="ECO:0007669"/>
    <property type="project" value="InterPro"/>
</dbReference>
<dbReference type="InterPro" id="IPR011010">
    <property type="entry name" value="DNA_brk_join_enz"/>
</dbReference>
<dbReference type="EMBL" id="CP059066">
    <property type="protein sequence ID" value="QSQ10511.1"/>
    <property type="molecule type" value="Genomic_DNA"/>
</dbReference>
<dbReference type="PROSITE" id="PS51900">
    <property type="entry name" value="CB"/>
    <property type="match status" value="1"/>
</dbReference>
<evidence type="ECO:0000313" key="6">
    <source>
        <dbReference type="Proteomes" id="UP000662904"/>
    </source>
</evidence>